<evidence type="ECO:0000313" key="2">
    <source>
        <dbReference type="EMBL" id="TYI93048.1"/>
    </source>
</evidence>
<evidence type="ECO:0000313" key="3">
    <source>
        <dbReference type="Proteomes" id="UP000323597"/>
    </source>
</evidence>
<dbReference type="AlphaFoldDB" id="A0A5D2VUD6"/>
<evidence type="ECO:0000259" key="1">
    <source>
        <dbReference type="Pfam" id="PF22936"/>
    </source>
</evidence>
<dbReference type="InterPro" id="IPR054722">
    <property type="entry name" value="PolX-like_BBD"/>
</dbReference>
<gene>
    <name evidence="2" type="ORF">E1A91_D02G111700v1</name>
</gene>
<dbReference type="Proteomes" id="UP000323597">
    <property type="component" value="Chromosome D02"/>
</dbReference>
<accession>A0A5D2VUD6</accession>
<dbReference type="EMBL" id="CM017650">
    <property type="protein sequence ID" value="TYI93048.1"/>
    <property type="molecule type" value="Genomic_DNA"/>
</dbReference>
<proteinExistence type="predicted"/>
<sequence>MTGSSKSLFNYTTCPSKDSVRLADGSLTSIFGRSSVVCTLNITLSSILYVPKFLVNLLSISTITKALNCKLEFFPDHCVFQDLQTRKTIGSGRLCDGLYILNQSSNMSQALFGDNKDVNKEIIQWHK</sequence>
<dbReference type="Pfam" id="PF22936">
    <property type="entry name" value="Pol_BBD"/>
    <property type="match status" value="1"/>
</dbReference>
<feature type="domain" description="Retrovirus-related Pol polyprotein from transposon TNT 1-94-like beta-barrel" evidence="1">
    <location>
        <begin position="1"/>
        <end position="65"/>
    </location>
</feature>
<name>A0A5D2VUD6_GOSMU</name>
<organism evidence="2 3">
    <name type="scientific">Gossypium mustelinum</name>
    <name type="common">Cotton</name>
    <name type="synonym">Gossypium caicoense</name>
    <dbReference type="NCBI Taxonomy" id="34275"/>
    <lineage>
        <taxon>Eukaryota</taxon>
        <taxon>Viridiplantae</taxon>
        <taxon>Streptophyta</taxon>
        <taxon>Embryophyta</taxon>
        <taxon>Tracheophyta</taxon>
        <taxon>Spermatophyta</taxon>
        <taxon>Magnoliopsida</taxon>
        <taxon>eudicotyledons</taxon>
        <taxon>Gunneridae</taxon>
        <taxon>Pentapetalae</taxon>
        <taxon>rosids</taxon>
        <taxon>malvids</taxon>
        <taxon>Malvales</taxon>
        <taxon>Malvaceae</taxon>
        <taxon>Malvoideae</taxon>
        <taxon>Gossypium</taxon>
    </lineage>
</organism>
<feature type="non-terminal residue" evidence="2">
    <location>
        <position position="127"/>
    </location>
</feature>
<protein>
    <recommendedName>
        <fullName evidence="1">Retrovirus-related Pol polyprotein from transposon TNT 1-94-like beta-barrel domain-containing protein</fullName>
    </recommendedName>
</protein>
<reference evidence="2 3" key="1">
    <citation type="submission" date="2019-07" db="EMBL/GenBank/DDBJ databases">
        <title>WGS assembly of Gossypium mustelinum.</title>
        <authorList>
            <person name="Chen Z.J."/>
            <person name="Sreedasyam A."/>
            <person name="Ando A."/>
            <person name="Song Q."/>
            <person name="De L."/>
            <person name="Hulse-Kemp A."/>
            <person name="Ding M."/>
            <person name="Ye W."/>
            <person name="Kirkbride R."/>
            <person name="Jenkins J."/>
            <person name="Plott C."/>
            <person name="Lovell J."/>
            <person name="Lin Y.-M."/>
            <person name="Vaughn R."/>
            <person name="Liu B."/>
            <person name="Li W."/>
            <person name="Simpson S."/>
            <person name="Scheffler B."/>
            <person name="Saski C."/>
            <person name="Grover C."/>
            <person name="Hu G."/>
            <person name="Conover J."/>
            <person name="Carlson J."/>
            <person name="Shu S."/>
            <person name="Boston L."/>
            <person name="Williams M."/>
            <person name="Peterson D."/>
            <person name="Mcgee K."/>
            <person name="Jones D."/>
            <person name="Wendel J."/>
            <person name="Stelly D."/>
            <person name="Grimwood J."/>
            <person name="Schmutz J."/>
        </authorList>
    </citation>
    <scope>NUCLEOTIDE SEQUENCE [LARGE SCALE GENOMIC DNA]</scope>
    <source>
        <strain evidence="2">1408120.09</strain>
    </source>
</reference>
<keyword evidence="3" id="KW-1185">Reference proteome</keyword>